<evidence type="ECO:0000256" key="7">
    <source>
        <dbReference type="SAM" id="Coils"/>
    </source>
</evidence>
<name>A0A2V0NJR8_9CHLO</name>
<evidence type="ECO:0000256" key="3">
    <source>
        <dbReference type="ARBA" id="ARBA00022448"/>
    </source>
</evidence>
<keyword evidence="7" id="KW-0175">Coiled coil</keyword>
<dbReference type="EMBL" id="BDRX01000001">
    <property type="protein sequence ID" value="GBF87486.1"/>
    <property type="molecule type" value="Genomic_DNA"/>
</dbReference>
<feature type="domain" description="Major facilitator superfamily (MFS) profile" evidence="9">
    <location>
        <begin position="5"/>
        <end position="541"/>
    </location>
</feature>
<evidence type="ECO:0000256" key="1">
    <source>
        <dbReference type="ARBA" id="ARBA00004141"/>
    </source>
</evidence>
<feature type="transmembrane region" description="Helical" evidence="8">
    <location>
        <begin position="73"/>
        <end position="95"/>
    </location>
</feature>
<feature type="transmembrane region" description="Helical" evidence="8">
    <location>
        <begin position="101"/>
        <end position="125"/>
    </location>
</feature>
<evidence type="ECO:0000313" key="10">
    <source>
        <dbReference type="EMBL" id="GBF87486.1"/>
    </source>
</evidence>
<feature type="transmembrane region" description="Helical" evidence="8">
    <location>
        <begin position="166"/>
        <end position="188"/>
    </location>
</feature>
<protein>
    <submittedName>
        <fullName evidence="10">Inositol transporter</fullName>
    </submittedName>
</protein>
<dbReference type="InterPro" id="IPR005829">
    <property type="entry name" value="Sugar_transporter_CS"/>
</dbReference>
<dbReference type="GO" id="GO:0016020">
    <property type="term" value="C:membrane"/>
    <property type="evidence" value="ECO:0007669"/>
    <property type="project" value="UniProtKB-SubCell"/>
</dbReference>
<dbReference type="InterPro" id="IPR003663">
    <property type="entry name" value="Sugar/inositol_transpt"/>
</dbReference>
<dbReference type="SUPFAM" id="SSF103473">
    <property type="entry name" value="MFS general substrate transporter"/>
    <property type="match status" value="1"/>
</dbReference>
<accession>A0A2V0NJR8</accession>
<proteinExistence type="inferred from homology"/>
<feature type="transmembrane region" description="Helical" evidence="8">
    <location>
        <begin position="517"/>
        <end position="537"/>
    </location>
</feature>
<dbReference type="Gene3D" id="1.20.1250.20">
    <property type="entry name" value="MFS general substrate transporter like domains"/>
    <property type="match status" value="2"/>
</dbReference>
<dbReference type="Proteomes" id="UP000247498">
    <property type="component" value="Unassembled WGS sequence"/>
</dbReference>
<feature type="transmembrane region" description="Helical" evidence="8">
    <location>
        <begin position="426"/>
        <end position="446"/>
    </location>
</feature>
<evidence type="ECO:0000256" key="8">
    <source>
        <dbReference type="SAM" id="Phobius"/>
    </source>
</evidence>
<dbReference type="PANTHER" id="PTHR48020:SF12">
    <property type="entry name" value="PROTON MYO-INOSITOL COTRANSPORTER"/>
    <property type="match status" value="1"/>
</dbReference>
<feature type="transmembrane region" description="Helical" evidence="8">
    <location>
        <begin position="45"/>
        <end position="66"/>
    </location>
</feature>
<evidence type="ECO:0000256" key="6">
    <source>
        <dbReference type="ARBA" id="ARBA00023136"/>
    </source>
</evidence>
<feature type="transmembrane region" description="Helical" evidence="8">
    <location>
        <begin position="137"/>
        <end position="160"/>
    </location>
</feature>
<dbReference type="InterPro" id="IPR020846">
    <property type="entry name" value="MFS_dom"/>
</dbReference>
<comment type="caution">
    <text evidence="10">The sequence shown here is derived from an EMBL/GenBank/DDBJ whole genome shotgun (WGS) entry which is preliminary data.</text>
</comment>
<feature type="transmembrane region" description="Helical" evidence="8">
    <location>
        <begin position="452"/>
        <end position="476"/>
    </location>
</feature>
<comment type="subcellular location">
    <subcellularLocation>
        <location evidence="1">Membrane</location>
        <topology evidence="1">Multi-pass membrane protein</topology>
    </subcellularLocation>
</comment>
<evidence type="ECO:0000313" key="11">
    <source>
        <dbReference type="Proteomes" id="UP000247498"/>
    </source>
</evidence>
<feature type="coiled-coil region" evidence="7">
    <location>
        <begin position="224"/>
        <end position="251"/>
    </location>
</feature>
<keyword evidence="6 8" id="KW-0472">Membrane</keyword>
<dbReference type="AlphaFoldDB" id="A0A2V0NJR8"/>
<feature type="transmembrane region" description="Helical" evidence="8">
    <location>
        <begin position="358"/>
        <end position="381"/>
    </location>
</feature>
<feature type="transmembrane region" description="Helical" evidence="8">
    <location>
        <begin position="393"/>
        <end position="414"/>
    </location>
</feature>
<evidence type="ECO:0000256" key="2">
    <source>
        <dbReference type="ARBA" id="ARBA00010992"/>
    </source>
</evidence>
<evidence type="ECO:0000256" key="4">
    <source>
        <dbReference type="ARBA" id="ARBA00022692"/>
    </source>
</evidence>
<keyword evidence="3" id="KW-0813">Transport</keyword>
<dbReference type="GO" id="GO:0022857">
    <property type="term" value="F:transmembrane transporter activity"/>
    <property type="evidence" value="ECO:0007669"/>
    <property type="project" value="InterPro"/>
</dbReference>
<feature type="transmembrane region" description="Helical" evidence="8">
    <location>
        <begin position="488"/>
        <end position="511"/>
    </location>
</feature>
<keyword evidence="11" id="KW-1185">Reference proteome</keyword>
<keyword evidence="5 8" id="KW-1133">Transmembrane helix</keyword>
<dbReference type="InterPro" id="IPR005828">
    <property type="entry name" value="MFS_sugar_transport-like"/>
</dbReference>
<sequence>MLLRVAFLSSVAGFLYGYDLGLIGGAIGGLSKEFQIEHNTSLREGIVAGAKGGAFFGTFLGGALMLRYGRRRAIALLGGLFAIGPAIMATAGLGGGNGPGALIAGRVIIGLGIGASAIVVPSYLAELAPARIRGSIVAIYEVMLVFGMLTSLLMDALLAATAGPSAWRIMVGLPAVPGLVLAASLLFLPESPRWLVMRGDIDAARATLHRVQTRGARRRACASEAAAEAALARAEQELERLKSSVDKDRHAALARRAQLMRRGGGAPGEGGASEATAGAQAAAVVDMRAAAGSKQQSDPAAAAAAAAAEAALEQEGASDAHTVPLGGHEPGREPWFVQTLVWMLADIVAVARGPERRAFVLAVVLAFFDQANASTSVINYMSTLLSQGMGVKMSSALLLPATVAATKVVGVTIATSLVDRVGRRPLLFFGGATSAAALFAAAGAVAAHSPAGVVVCMCAFLLGYSIGWASNYWVVVSELFSMTAKSPGSSAATAILFATGAITDLVFLSIFEACGPWTFVIFGSIGALGAVFVFLCIPETKGRTLLEVQELMQSSARPWAEDCARLRACGCCRRPAAGAKCGSAGSGGGGDFELGRQH</sequence>
<dbReference type="InterPro" id="IPR036259">
    <property type="entry name" value="MFS_trans_sf"/>
</dbReference>
<comment type="similarity">
    <text evidence="2">Belongs to the major facilitator superfamily. Sugar transporter (TC 2.A.1.1) family.</text>
</comment>
<dbReference type="InParanoid" id="A0A2V0NJR8"/>
<dbReference type="OrthoDB" id="5296287at2759"/>
<dbReference type="PROSITE" id="PS50850">
    <property type="entry name" value="MFS"/>
    <property type="match status" value="1"/>
</dbReference>
<reference evidence="10 11" key="1">
    <citation type="journal article" date="2018" name="Sci. Rep.">
        <title>Raphidocelis subcapitata (=Pseudokirchneriella subcapitata) provides an insight into genome evolution and environmental adaptations in the Sphaeropleales.</title>
        <authorList>
            <person name="Suzuki S."/>
            <person name="Yamaguchi H."/>
            <person name="Nakajima N."/>
            <person name="Kawachi M."/>
        </authorList>
    </citation>
    <scope>NUCLEOTIDE SEQUENCE [LARGE SCALE GENOMIC DNA]</scope>
    <source>
        <strain evidence="10 11">NIES-35</strain>
    </source>
</reference>
<evidence type="ECO:0000256" key="5">
    <source>
        <dbReference type="ARBA" id="ARBA00022989"/>
    </source>
</evidence>
<dbReference type="InterPro" id="IPR050814">
    <property type="entry name" value="Myo-inositol_Transporter"/>
</dbReference>
<dbReference type="Pfam" id="PF00083">
    <property type="entry name" value="Sugar_tr"/>
    <property type="match status" value="2"/>
</dbReference>
<keyword evidence="4 8" id="KW-0812">Transmembrane</keyword>
<gene>
    <name evidence="10" type="ORF">Rsub_00197</name>
</gene>
<organism evidence="10 11">
    <name type="scientific">Raphidocelis subcapitata</name>
    <dbReference type="NCBI Taxonomy" id="307507"/>
    <lineage>
        <taxon>Eukaryota</taxon>
        <taxon>Viridiplantae</taxon>
        <taxon>Chlorophyta</taxon>
        <taxon>core chlorophytes</taxon>
        <taxon>Chlorophyceae</taxon>
        <taxon>CS clade</taxon>
        <taxon>Sphaeropleales</taxon>
        <taxon>Selenastraceae</taxon>
        <taxon>Raphidocelis</taxon>
    </lineage>
</organism>
<dbReference type="PROSITE" id="PS00217">
    <property type="entry name" value="SUGAR_TRANSPORT_2"/>
    <property type="match status" value="1"/>
</dbReference>
<dbReference type="PRINTS" id="PR00171">
    <property type="entry name" value="SUGRTRNSPORT"/>
</dbReference>
<dbReference type="PANTHER" id="PTHR48020">
    <property type="entry name" value="PROTON MYO-INOSITOL COTRANSPORTER"/>
    <property type="match status" value="1"/>
</dbReference>
<evidence type="ECO:0000259" key="9">
    <source>
        <dbReference type="PROSITE" id="PS50850"/>
    </source>
</evidence>